<evidence type="ECO:0000256" key="1">
    <source>
        <dbReference type="ARBA" id="ARBA00022603"/>
    </source>
</evidence>
<feature type="compositionally biased region" description="Basic and acidic residues" evidence="5">
    <location>
        <begin position="29"/>
        <end position="41"/>
    </location>
</feature>
<dbReference type="Gene3D" id="2.70.160.11">
    <property type="entry name" value="Hnrnp arginine n-methyltransferase1"/>
    <property type="match status" value="1"/>
</dbReference>
<protein>
    <recommendedName>
        <fullName evidence="10">Protein arginine N-methyltransferase 6</fullName>
    </recommendedName>
</protein>
<dbReference type="SUPFAM" id="SSF53335">
    <property type="entry name" value="S-adenosyl-L-methionine-dependent methyltransferases"/>
    <property type="match status" value="1"/>
</dbReference>
<name>A0ABP1PX60_9HEXA</name>
<feature type="domain" description="Methyltransferase" evidence="6">
    <location>
        <begin position="97"/>
        <end position="195"/>
    </location>
</feature>
<feature type="domain" description="Protein arginine N-methyltransferase" evidence="7">
    <location>
        <begin position="201"/>
        <end position="367"/>
    </location>
</feature>
<comment type="caution">
    <text evidence="8">The sequence shown here is derived from an EMBL/GenBank/DDBJ whole genome shotgun (WGS) entry which is preliminary data.</text>
</comment>
<organism evidence="8 9">
    <name type="scientific">Orchesella dallaii</name>
    <dbReference type="NCBI Taxonomy" id="48710"/>
    <lineage>
        <taxon>Eukaryota</taxon>
        <taxon>Metazoa</taxon>
        <taxon>Ecdysozoa</taxon>
        <taxon>Arthropoda</taxon>
        <taxon>Hexapoda</taxon>
        <taxon>Collembola</taxon>
        <taxon>Entomobryomorpha</taxon>
        <taxon>Entomobryoidea</taxon>
        <taxon>Orchesellidae</taxon>
        <taxon>Orchesellinae</taxon>
        <taxon>Orchesella</taxon>
    </lineage>
</organism>
<dbReference type="InterPro" id="IPR055135">
    <property type="entry name" value="PRMT_dom"/>
</dbReference>
<dbReference type="Proteomes" id="UP001642540">
    <property type="component" value="Unassembled WGS sequence"/>
</dbReference>
<evidence type="ECO:0000256" key="2">
    <source>
        <dbReference type="ARBA" id="ARBA00022679"/>
    </source>
</evidence>
<evidence type="ECO:0000256" key="4">
    <source>
        <dbReference type="PROSITE-ProRule" id="PRU01015"/>
    </source>
</evidence>
<proteinExistence type="predicted"/>
<evidence type="ECO:0000313" key="9">
    <source>
        <dbReference type="Proteomes" id="UP001642540"/>
    </source>
</evidence>
<dbReference type="PANTHER" id="PTHR11006">
    <property type="entry name" value="PROTEIN ARGININE N-METHYLTRANSFERASE"/>
    <property type="match status" value="1"/>
</dbReference>
<feature type="region of interest" description="Disordered" evidence="5">
    <location>
        <begin position="1"/>
        <end position="46"/>
    </location>
</feature>
<keyword evidence="2 4" id="KW-0808">Transferase</keyword>
<feature type="compositionally biased region" description="Low complexity" evidence="5">
    <location>
        <begin position="1"/>
        <end position="11"/>
    </location>
</feature>
<evidence type="ECO:0000313" key="8">
    <source>
        <dbReference type="EMBL" id="CAL8074004.1"/>
    </source>
</evidence>
<dbReference type="CDD" id="cd02440">
    <property type="entry name" value="AdoMet_MTases"/>
    <property type="match status" value="1"/>
</dbReference>
<evidence type="ECO:0000256" key="3">
    <source>
        <dbReference type="ARBA" id="ARBA00022691"/>
    </source>
</evidence>
<evidence type="ECO:0000256" key="5">
    <source>
        <dbReference type="SAM" id="MobiDB-lite"/>
    </source>
</evidence>
<dbReference type="InterPro" id="IPR029063">
    <property type="entry name" value="SAM-dependent_MTases_sf"/>
</dbReference>
<dbReference type="Pfam" id="PF22528">
    <property type="entry name" value="PRMT_C"/>
    <property type="match status" value="1"/>
</dbReference>
<dbReference type="Pfam" id="PF13649">
    <property type="entry name" value="Methyltransf_25"/>
    <property type="match status" value="1"/>
</dbReference>
<dbReference type="PANTHER" id="PTHR11006:SF122">
    <property type="entry name" value="ARGININE METHYLTRANSFERASE 8"/>
    <property type="match status" value="1"/>
</dbReference>
<evidence type="ECO:0008006" key="10">
    <source>
        <dbReference type="Google" id="ProtNLM"/>
    </source>
</evidence>
<keyword evidence="3 4" id="KW-0949">S-adenosyl-L-methionine</keyword>
<accession>A0ABP1PX60</accession>
<dbReference type="EMBL" id="CAXLJM020000007">
    <property type="protein sequence ID" value="CAL8074004.1"/>
    <property type="molecule type" value="Genomic_DNA"/>
</dbReference>
<evidence type="ECO:0000259" key="6">
    <source>
        <dbReference type="Pfam" id="PF13649"/>
    </source>
</evidence>
<dbReference type="InterPro" id="IPR025799">
    <property type="entry name" value="Arg_MeTrfase"/>
</dbReference>
<evidence type="ECO:0000259" key="7">
    <source>
        <dbReference type="Pfam" id="PF22528"/>
    </source>
</evidence>
<dbReference type="PROSITE" id="PS51678">
    <property type="entry name" value="SAM_MT_PRMT"/>
    <property type="match status" value="1"/>
</dbReference>
<gene>
    <name evidence="8" type="ORF">ODALV1_LOCUS2775</name>
</gene>
<keyword evidence="9" id="KW-1185">Reference proteome</keyword>
<keyword evidence="1 4" id="KW-0489">Methyltransferase</keyword>
<dbReference type="Gene3D" id="3.40.50.150">
    <property type="entry name" value="Vaccinia Virus protein VP39"/>
    <property type="match status" value="1"/>
</dbReference>
<dbReference type="InterPro" id="IPR041698">
    <property type="entry name" value="Methyltransf_25"/>
</dbReference>
<reference evidence="8 9" key="1">
    <citation type="submission" date="2024-08" db="EMBL/GenBank/DDBJ databases">
        <authorList>
            <person name="Cucini C."/>
            <person name="Frati F."/>
        </authorList>
    </citation>
    <scope>NUCLEOTIDE SEQUENCE [LARGE SCALE GENOMIC DNA]</scope>
</reference>
<sequence length="406" mass="45052">MDVQSGDNGMSSGNGTGGESSEAIIGGGSREDANGKLKQQDEDIGEPMSLVDDVSTEYFESYEDLNVHRLMLQDAARTNAYQTAITDTQNLFKDKVVMDVGAGTGILSLFCAKAGAKKVYAVEASGLAKTLPQIFSKNGFSDVVTVIHSRVEDIQTLPENAVDIIVSEWMGFYLLHESMLESVLYARDTFMKPGGLMYPNSAQLYAAPCQIPDLWKEHGEFWTSQSHYGFDLSPFGNIAKNRQSPVVETITSDGLMADPQLLFDLNLQTISSSSLEVFKDRRFFTMDQTGDMHAVCLWFTCTFPVVPGKEPVELSTAPWSDKTHWKQTLILLPDKLEFEEGDITGWEISLEKASLIKGSRSYRIHYQCLGDDDEHPVPCECGAVKCEIIKHYMTQSNQTNEPDIDE</sequence>